<dbReference type="Gene3D" id="1.20.1220.20">
    <property type="entry name" value="Uncharcterised protein PF01724"/>
    <property type="match status" value="1"/>
</dbReference>
<dbReference type="Proteomes" id="UP000663722">
    <property type="component" value="Chromosome"/>
</dbReference>
<keyword evidence="2" id="KW-1185">Reference proteome</keyword>
<organism evidence="1 2">
    <name type="scientific">Desulfonema magnum</name>
    <dbReference type="NCBI Taxonomy" id="45655"/>
    <lineage>
        <taxon>Bacteria</taxon>
        <taxon>Pseudomonadati</taxon>
        <taxon>Thermodesulfobacteriota</taxon>
        <taxon>Desulfobacteria</taxon>
        <taxon>Desulfobacterales</taxon>
        <taxon>Desulfococcaceae</taxon>
        <taxon>Desulfonema</taxon>
    </lineage>
</organism>
<dbReference type="KEGG" id="dmm:dnm_083370"/>
<dbReference type="Pfam" id="PF01724">
    <property type="entry name" value="DUF29"/>
    <property type="match status" value="1"/>
</dbReference>
<dbReference type="EMBL" id="CP061800">
    <property type="protein sequence ID" value="QTA92261.1"/>
    <property type="molecule type" value="Genomic_DNA"/>
</dbReference>
<gene>
    <name evidence="1" type="ORF">dnm_083370</name>
</gene>
<sequence length="65" mass="7398">MEQRQQIIQLLETSPSLKHGIDEKVKKAYANAVEYAALETGIPQADFPRTCPYSMEQALDKRFLS</sequence>
<name>A0A975GSN8_9BACT</name>
<accession>A0A975GSN8</accession>
<evidence type="ECO:0000313" key="1">
    <source>
        <dbReference type="EMBL" id="QTA92261.1"/>
    </source>
</evidence>
<dbReference type="AlphaFoldDB" id="A0A975GSN8"/>
<proteinExistence type="predicted"/>
<protein>
    <submittedName>
        <fullName evidence="1">DUF29</fullName>
    </submittedName>
</protein>
<dbReference type="InterPro" id="IPR002636">
    <property type="entry name" value="DUF29"/>
</dbReference>
<reference evidence="1" key="1">
    <citation type="journal article" date="2021" name="Microb. Physiol.">
        <title>Proteogenomic Insights into the Physiology of Marine, Sulfate-Reducing, Filamentous Desulfonema limicola and Desulfonema magnum.</title>
        <authorList>
            <person name="Schnaars V."/>
            <person name="Wohlbrand L."/>
            <person name="Scheve S."/>
            <person name="Hinrichs C."/>
            <person name="Reinhardt R."/>
            <person name="Rabus R."/>
        </authorList>
    </citation>
    <scope>NUCLEOTIDE SEQUENCE</scope>
    <source>
        <strain evidence="1">4be13</strain>
    </source>
</reference>
<dbReference type="PANTHER" id="PTHR34235">
    <property type="entry name" value="SLR1203 PROTEIN-RELATED"/>
    <property type="match status" value="1"/>
</dbReference>
<evidence type="ECO:0000313" key="2">
    <source>
        <dbReference type="Proteomes" id="UP000663722"/>
    </source>
</evidence>